<comment type="pathway">
    <text evidence="1 9">Purine metabolism; purine nucleoside salvage.</text>
</comment>
<comment type="similarity">
    <text evidence="2 9">Belongs to the PNP/MTAP phosphorylase family.</text>
</comment>
<evidence type="ECO:0000313" key="12">
    <source>
        <dbReference type="Proteomes" id="UP000297535"/>
    </source>
</evidence>
<dbReference type="GO" id="GO:0009116">
    <property type="term" value="P:nucleoside metabolic process"/>
    <property type="evidence" value="ECO:0007669"/>
    <property type="project" value="InterPro"/>
</dbReference>
<dbReference type="UniPathway" id="UPA00606"/>
<accession>A0A4Z0NQW9</accession>
<evidence type="ECO:0000259" key="10">
    <source>
        <dbReference type="Pfam" id="PF01048"/>
    </source>
</evidence>
<evidence type="ECO:0000256" key="9">
    <source>
        <dbReference type="PIRNR" id="PIRNR000477"/>
    </source>
</evidence>
<dbReference type="Gene3D" id="3.40.50.1580">
    <property type="entry name" value="Nucleoside phosphorylase domain"/>
    <property type="match status" value="1"/>
</dbReference>
<evidence type="ECO:0000256" key="5">
    <source>
        <dbReference type="ARBA" id="ARBA00013834"/>
    </source>
</evidence>
<comment type="subunit">
    <text evidence="3">Homotrimer.</text>
</comment>
<dbReference type="PANTHER" id="PTHR11904:SF9">
    <property type="entry name" value="PURINE NUCLEOSIDE PHOSPHORYLASE-RELATED"/>
    <property type="match status" value="1"/>
</dbReference>
<dbReference type="NCBIfam" id="TIGR01698">
    <property type="entry name" value="PUNP"/>
    <property type="match status" value="1"/>
</dbReference>
<feature type="domain" description="Nucleoside phosphorylase" evidence="10">
    <location>
        <begin position="29"/>
        <end position="277"/>
    </location>
</feature>
<dbReference type="InterPro" id="IPR035994">
    <property type="entry name" value="Nucleoside_phosphorylase_sf"/>
</dbReference>
<dbReference type="GO" id="GO:0004731">
    <property type="term" value="F:purine-nucleoside phosphorylase activity"/>
    <property type="evidence" value="ECO:0007669"/>
    <property type="project" value="UniProtKB-EC"/>
</dbReference>
<organism evidence="11 12">
    <name type="scientific">Methylobacterium nonmethylotrophicum</name>
    <dbReference type="NCBI Taxonomy" id="1141884"/>
    <lineage>
        <taxon>Bacteria</taxon>
        <taxon>Pseudomonadati</taxon>
        <taxon>Pseudomonadota</taxon>
        <taxon>Alphaproteobacteria</taxon>
        <taxon>Hyphomicrobiales</taxon>
        <taxon>Methylobacteriaceae</taxon>
        <taxon>Methylobacterium</taxon>
    </lineage>
</organism>
<dbReference type="SUPFAM" id="SSF53167">
    <property type="entry name" value="Purine and uridine phosphorylases"/>
    <property type="match status" value="1"/>
</dbReference>
<comment type="function">
    <text evidence="9">The purine nucleoside phosphorylases catalyze the phosphorolytic breakdown of the N-glycosidic bond in the beta-(deoxy)ribonucleoside molecules, with the formation of the corresponding free purine bases and pentose-1-phosphate.</text>
</comment>
<dbReference type="OrthoDB" id="1523230at2"/>
<dbReference type="NCBIfam" id="TIGR01697">
    <property type="entry name" value="PNPH-PUNA-XAPA"/>
    <property type="match status" value="1"/>
</dbReference>
<evidence type="ECO:0000313" key="11">
    <source>
        <dbReference type="EMBL" id="TGD98573.1"/>
    </source>
</evidence>
<evidence type="ECO:0000256" key="7">
    <source>
        <dbReference type="ARBA" id="ARBA00022679"/>
    </source>
</evidence>
<dbReference type="EC" id="2.4.2.1" evidence="4 9"/>
<dbReference type="PIRSF" id="PIRSF000477">
    <property type="entry name" value="PurNPase"/>
    <property type="match status" value="1"/>
</dbReference>
<dbReference type="InterPro" id="IPR000845">
    <property type="entry name" value="Nucleoside_phosphorylase_d"/>
</dbReference>
<name>A0A4Z0NQW9_9HYPH</name>
<evidence type="ECO:0000256" key="1">
    <source>
        <dbReference type="ARBA" id="ARBA00005058"/>
    </source>
</evidence>
<keyword evidence="12" id="KW-1185">Reference proteome</keyword>
<evidence type="ECO:0000256" key="8">
    <source>
        <dbReference type="ARBA" id="ARBA00031036"/>
    </source>
</evidence>
<dbReference type="GO" id="GO:0005737">
    <property type="term" value="C:cytoplasm"/>
    <property type="evidence" value="ECO:0007669"/>
    <property type="project" value="TreeGrafter"/>
</dbReference>
<dbReference type="EMBL" id="SRLB01000010">
    <property type="protein sequence ID" value="TGD98573.1"/>
    <property type="molecule type" value="Genomic_DNA"/>
</dbReference>
<dbReference type="CDD" id="cd09009">
    <property type="entry name" value="PNP-EcPNPII_like"/>
    <property type="match status" value="1"/>
</dbReference>
<dbReference type="RefSeq" id="WP_135415381.1">
    <property type="nucleotide sequence ID" value="NZ_SRLB01000010.1"/>
</dbReference>
<keyword evidence="6 9" id="KW-0328">Glycosyltransferase</keyword>
<reference evidence="11 12" key="1">
    <citation type="submission" date="2019-04" db="EMBL/GenBank/DDBJ databases">
        <authorList>
            <person name="Feng G."/>
            <person name="Zhu H."/>
        </authorList>
    </citation>
    <scope>NUCLEOTIDE SEQUENCE [LARGE SCALE GENOMIC DNA]</scope>
    <source>
        <strain evidence="11 12">6HR-1</strain>
    </source>
</reference>
<comment type="caution">
    <text evidence="11">The sequence shown here is derived from an EMBL/GenBank/DDBJ whole genome shotgun (WGS) entry which is preliminary data.</text>
</comment>
<evidence type="ECO:0000256" key="4">
    <source>
        <dbReference type="ARBA" id="ARBA00011886"/>
    </source>
</evidence>
<protein>
    <recommendedName>
        <fullName evidence="5 9">Purine nucleoside phosphorylase</fullName>
        <ecNumber evidence="4 9">2.4.2.1</ecNumber>
    </recommendedName>
    <alternativeName>
        <fullName evidence="8 9">Inosine-guanosine phosphorylase</fullName>
    </alternativeName>
</protein>
<dbReference type="InterPro" id="IPR011268">
    <property type="entry name" value="Purine_phosphorylase"/>
</dbReference>
<dbReference type="Proteomes" id="UP000297535">
    <property type="component" value="Unassembled WGS sequence"/>
</dbReference>
<dbReference type="AlphaFoldDB" id="A0A4Z0NQW9"/>
<dbReference type="InterPro" id="IPR011269">
    <property type="entry name" value="PUNP"/>
</dbReference>
<dbReference type="PANTHER" id="PTHR11904">
    <property type="entry name" value="METHYLTHIOADENOSINE/PURINE NUCLEOSIDE PHOSPHORYLASE"/>
    <property type="match status" value="1"/>
</dbReference>
<dbReference type="Pfam" id="PF01048">
    <property type="entry name" value="PNP_UDP_1"/>
    <property type="match status" value="1"/>
</dbReference>
<sequence length="280" mass="28217">MSAPPSEARVAEAAAFLRARGLAGPFALALVTGTGLGPVAERLENPVALPYAEIPHFPASGVSGHAGRLVAGRLAGKPVLLFQGRAHPYEHGDAAAMRVPVGVVAALGAPPLLLTNAAGSLIPGAGPGSLALITDHINLSGMNPLYGEPSDARFVPMVDAYDPALRAASRAAAAASGIALHEGVYAWFSGPSFETPAEIRMARTLGADLVGMSTVPEVILARFFGLRVAALSLVTNYAAGFEAGPGAGIGAPHHAETKRVAAQAADDVGRLVAALLAGPL</sequence>
<keyword evidence="7 9" id="KW-0808">Transferase</keyword>
<proteinExistence type="inferred from homology"/>
<dbReference type="NCBIfam" id="NF006054">
    <property type="entry name" value="PRK08202.1"/>
    <property type="match status" value="1"/>
</dbReference>
<gene>
    <name evidence="11" type="ORF">EU555_14605</name>
</gene>
<evidence type="ECO:0000256" key="2">
    <source>
        <dbReference type="ARBA" id="ARBA00006751"/>
    </source>
</evidence>
<evidence type="ECO:0000256" key="3">
    <source>
        <dbReference type="ARBA" id="ARBA00011233"/>
    </source>
</evidence>
<evidence type="ECO:0000256" key="6">
    <source>
        <dbReference type="ARBA" id="ARBA00022676"/>
    </source>
</evidence>